<feature type="transmembrane region" description="Helical" evidence="5">
    <location>
        <begin position="360"/>
        <end position="387"/>
    </location>
</feature>
<proteinExistence type="predicted"/>
<dbReference type="Proteomes" id="UP001299068">
    <property type="component" value="Unassembled WGS sequence"/>
</dbReference>
<dbReference type="EMBL" id="JAIKTU010000002">
    <property type="protein sequence ID" value="MBY0754388.1"/>
    <property type="molecule type" value="Genomic_DNA"/>
</dbReference>
<keyword evidence="8" id="KW-1185">Reference proteome</keyword>
<feature type="domain" description="Integral membrane bound transporter" evidence="6">
    <location>
        <begin position="365"/>
        <end position="484"/>
    </location>
</feature>
<reference evidence="7 8" key="1">
    <citation type="journal article" date="2021" name="Cell Host Microbe">
        <title>in vivo commensal control of Clostridioides difficile virulence.</title>
        <authorList>
            <person name="Girinathan B.P."/>
            <person name="Dibenedetto N."/>
            <person name="Worley J.N."/>
            <person name="Peltier J."/>
            <person name="Arrieta-Ortiz M.L."/>
            <person name="Rupa Christinal Immanuel S."/>
            <person name="Lavin R."/>
            <person name="Delaney M.L."/>
            <person name="Cummins C."/>
            <person name="Hoffmann M."/>
            <person name="Luo Y."/>
            <person name="Gonzalez-Escalona N."/>
            <person name="Allard M."/>
            <person name="Onderdonk A.B."/>
            <person name="Gerber G.K."/>
            <person name="Sonenshein A.L."/>
            <person name="Baliga N."/>
            <person name="Dupuy B."/>
            <person name="Bry L."/>
        </authorList>
    </citation>
    <scope>NUCLEOTIDE SEQUENCE [LARGE SCALE GENOMIC DNA]</scope>
    <source>
        <strain evidence="7 8">DSM 599</strain>
    </source>
</reference>
<gene>
    <name evidence="7" type="ORF">K5V21_02855</name>
</gene>
<feature type="transmembrane region" description="Helical" evidence="5">
    <location>
        <begin position="468"/>
        <end position="490"/>
    </location>
</feature>
<evidence type="ECO:0000256" key="2">
    <source>
        <dbReference type="ARBA" id="ARBA00022692"/>
    </source>
</evidence>
<name>A0ABS7KU95_CLOSR</name>
<accession>A0ABS7KU95</accession>
<evidence type="ECO:0000256" key="5">
    <source>
        <dbReference type="SAM" id="Phobius"/>
    </source>
</evidence>
<keyword evidence="3 5" id="KW-1133">Transmembrane helix</keyword>
<feature type="transmembrane region" description="Helical" evidence="5">
    <location>
        <begin position="137"/>
        <end position="157"/>
    </location>
</feature>
<protein>
    <submittedName>
        <fullName evidence="7">FUSC family protein</fullName>
    </submittedName>
</protein>
<feature type="transmembrane region" description="Helical" evidence="5">
    <location>
        <begin position="87"/>
        <end position="105"/>
    </location>
</feature>
<organism evidence="7 8">
    <name type="scientific">Clostridium sardiniense</name>
    <name type="common">Clostridium absonum</name>
    <dbReference type="NCBI Taxonomy" id="29369"/>
    <lineage>
        <taxon>Bacteria</taxon>
        <taxon>Bacillati</taxon>
        <taxon>Bacillota</taxon>
        <taxon>Clostridia</taxon>
        <taxon>Eubacteriales</taxon>
        <taxon>Clostridiaceae</taxon>
        <taxon>Clostridium</taxon>
    </lineage>
</organism>
<feature type="transmembrane region" description="Helical" evidence="5">
    <location>
        <begin position="112"/>
        <end position="131"/>
    </location>
</feature>
<evidence type="ECO:0000259" key="6">
    <source>
        <dbReference type="Pfam" id="PF13515"/>
    </source>
</evidence>
<dbReference type="Pfam" id="PF13515">
    <property type="entry name" value="FUSC_2"/>
    <property type="match status" value="1"/>
</dbReference>
<dbReference type="RefSeq" id="WP_221858957.1">
    <property type="nucleotide sequence ID" value="NZ_JAIKTU010000002.1"/>
</dbReference>
<evidence type="ECO:0000313" key="7">
    <source>
        <dbReference type="EMBL" id="MBY0754388.1"/>
    </source>
</evidence>
<evidence type="ECO:0000313" key="8">
    <source>
        <dbReference type="Proteomes" id="UP001299068"/>
    </source>
</evidence>
<sequence>MMRSFLAKINLNTKTMLKYGTIANLTVLLIIILLGQDNVMLAFPITLTAIALSFENLNIKPIYKIIRLLFIDFLLVTLSFISSLYPYIGIIINFITIFFISYFLTVRYNPKIYKPFIMLYVFTSFSTPILSSYINRLLVIFLGIFIVVIFILISSLLSKKEFIKDTLCHPLSLFSEQLSSLSNGFFNEKIYLNISKELRGLCYKIYTTRYRNSLTTNLGKINFDIYIILGKINIYLKEFALNNKYNNHISLELRVFFGELKILIDSILKRIETDDSSKNIVKDIDIFISIYSNISYCNYLTSILKELQNSIKELYNLNKKDINKKYITWKRSDIDRIKNYFINNFYFGSIRLNFALRISITLSLTIFLGNIYSIYKFIWVAITIMSVMQPYYEDTISKGKERLKGNFIGIFLLIIVLTISDNKYLTIIILIISLYLAYGFKEYYKLSTFTAMASISVASLNTSLNVIAIHRIIFILLGVIIVIITNKFLFPYKLKTGIYHLITKLLKYNYFLIDACINDKQIRIRDLIILSTLSSDKLYMRNLEFKDNRVNLIIEETNKTFINIGYNELILKKGHQN</sequence>
<evidence type="ECO:0000256" key="3">
    <source>
        <dbReference type="ARBA" id="ARBA00022989"/>
    </source>
</evidence>
<feature type="transmembrane region" description="Helical" evidence="5">
    <location>
        <begin position="407"/>
        <end position="436"/>
    </location>
</feature>
<comment type="subcellular location">
    <subcellularLocation>
        <location evidence="1">Membrane</location>
        <topology evidence="1">Multi-pass membrane protein</topology>
    </subcellularLocation>
</comment>
<keyword evidence="2 5" id="KW-0812">Transmembrane</keyword>
<evidence type="ECO:0000256" key="4">
    <source>
        <dbReference type="ARBA" id="ARBA00023136"/>
    </source>
</evidence>
<comment type="caution">
    <text evidence="7">The sequence shown here is derived from an EMBL/GenBank/DDBJ whole genome shotgun (WGS) entry which is preliminary data.</text>
</comment>
<evidence type="ECO:0000256" key="1">
    <source>
        <dbReference type="ARBA" id="ARBA00004141"/>
    </source>
</evidence>
<feature type="transmembrane region" description="Helical" evidence="5">
    <location>
        <begin position="16"/>
        <end position="35"/>
    </location>
</feature>
<keyword evidence="4 5" id="KW-0472">Membrane</keyword>
<dbReference type="InterPro" id="IPR049453">
    <property type="entry name" value="Memb_transporter_dom"/>
</dbReference>